<dbReference type="InterPro" id="IPR006439">
    <property type="entry name" value="HAD-SF_hydro_IA"/>
</dbReference>
<gene>
    <name evidence="6" type="primary">LOC108989650</name>
</gene>
<dbReference type="Gene3D" id="3.40.50.1000">
    <property type="entry name" value="HAD superfamily/HAD-like"/>
    <property type="match status" value="1"/>
</dbReference>
<evidence type="ECO:0000256" key="1">
    <source>
        <dbReference type="ARBA" id="ARBA00001946"/>
    </source>
</evidence>
<keyword evidence="5" id="KW-1185">Reference proteome</keyword>
<dbReference type="InterPro" id="IPR023198">
    <property type="entry name" value="PGP-like_dom2"/>
</dbReference>
<dbReference type="CDD" id="cd07505">
    <property type="entry name" value="HAD_BPGM-like"/>
    <property type="match status" value="1"/>
</dbReference>
<dbReference type="GO" id="GO:0003824">
    <property type="term" value="F:catalytic activity"/>
    <property type="evidence" value="ECO:0007669"/>
    <property type="project" value="UniProtKB-ARBA"/>
</dbReference>
<keyword evidence="2" id="KW-0479">Metal-binding</keyword>
<evidence type="ECO:0000313" key="5">
    <source>
        <dbReference type="Proteomes" id="UP000235220"/>
    </source>
</evidence>
<proteinExistence type="predicted"/>
<dbReference type="PANTHER" id="PTHR46193:SF18">
    <property type="entry name" value="HEXITOL PHOSPHATASE B"/>
    <property type="match status" value="1"/>
</dbReference>
<evidence type="ECO:0000313" key="6">
    <source>
        <dbReference type="RefSeq" id="XP_018818883.1"/>
    </source>
</evidence>
<dbReference type="InterPro" id="IPR023214">
    <property type="entry name" value="HAD_sf"/>
</dbReference>
<dbReference type="InterPro" id="IPR051600">
    <property type="entry name" value="Beta-PGM-like"/>
</dbReference>
<dbReference type="SUPFAM" id="SSF56784">
    <property type="entry name" value="HAD-like"/>
    <property type="match status" value="1"/>
</dbReference>
<evidence type="ECO:0000256" key="2">
    <source>
        <dbReference type="ARBA" id="ARBA00022723"/>
    </source>
</evidence>
<dbReference type="GO" id="GO:0046872">
    <property type="term" value="F:metal ion binding"/>
    <property type="evidence" value="ECO:0007669"/>
    <property type="project" value="UniProtKB-KW"/>
</dbReference>
<sequence length="300" mass="33758">MLSLASLQLPHHHLLFSDHLTRTHLQKTAIYTQNRCDLATVSIPRMSTSSSPYPTERDSRKYSLACLTPLQAILFDIDGTLCDSDPLHYYAFREMLQEVGFNGGVPITEEFFSNNISGMHNENLCHALFPDWDLQRARKFMDDKEDMFRRLASEQLKPVKGLQKLCKWIDEHGLKRAAVTNAPRPNAELLISILGLSDFFEVLVIGNECEQQKPFPDPYLKALQVLEVSNKHAFVFEDSISGVKAGVAAGMPVVGMGLRNPENLLTEAGTSFVIKDFDEQKLWTALEELENKEGVTTVTT</sequence>
<dbReference type="Pfam" id="PF13419">
    <property type="entry name" value="HAD_2"/>
    <property type="match status" value="1"/>
</dbReference>
<evidence type="ECO:0000256" key="3">
    <source>
        <dbReference type="ARBA" id="ARBA00022842"/>
    </source>
</evidence>
<name>A0A2I4EHL2_JUGRE</name>
<evidence type="ECO:0000256" key="4">
    <source>
        <dbReference type="ARBA" id="ARBA00023277"/>
    </source>
</evidence>
<keyword evidence="4" id="KW-0119">Carbohydrate metabolism</keyword>
<comment type="cofactor">
    <cofactor evidence="1">
        <name>Mg(2+)</name>
        <dbReference type="ChEBI" id="CHEBI:18420"/>
    </cofactor>
</comment>
<dbReference type="InterPro" id="IPR036412">
    <property type="entry name" value="HAD-like_sf"/>
</dbReference>
<dbReference type="KEGG" id="jre:108989650"/>
<dbReference type="Proteomes" id="UP000235220">
    <property type="component" value="Chromosome 5"/>
</dbReference>
<keyword evidence="3" id="KW-0460">Magnesium</keyword>
<reference evidence="6" key="1">
    <citation type="submission" date="2025-08" db="UniProtKB">
        <authorList>
            <consortium name="RefSeq"/>
        </authorList>
    </citation>
    <scope>IDENTIFICATION</scope>
    <source>
        <tissue evidence="6">Leaves</tissue>
    </source>
</reference>
<accession>A0A2I4EHL2</accession>
<protein>
    <submittedName>
        <fullName evidence="6">Haloacid dehalogenase-like hydrolase domain-containing protein Sgpp</fullName>
    </submittedName>
</protein>
<dbReference type="GeneID" id="108989650"/>
<dbReference type="STRING" id="51240.A0A2I4EHL2"/>
<dbReference type="AlphaFoldDB" id="A0A2I4EHL2"/>
<dbReference type="RefSeq" id="XP_018818883.1">
    <property type="nucleotide sequence ID" value="XM_018963338.2"/>
</dbReference>
<organism evidence="5 6">
    <name type="scientific">Juglans regia</name>
    <name type="common">English walnut</name>
    <dbReference type="NCBI Taxonomy" id="51240"/>
    <lineage>
        <taxon>Eukaryota</taxon>
        <taxon>Viridiplantae</taxon>
        <taxon>Streptophyta</taxon>
        <taxon>Embryophyta</taxon>
        <taxon>Tracheophyta</taxon>
        <taxon>Spermatophyta</taxon>
        <taxon>Magnoliopsida</taxon>
        <taxon>eudicotyledons</taxon>
        <taxon>Gunneridae</taxon>
        <taxon>Pentapetalae</taxon>
        <taxon>rosids</taxon>
        <taxon>fabids</taxon>
        <taxon>Fagales</taxon>
        <taxon>Juglandaceae</taxon>
        <taxon>Juglans</taxon>
    </lineage>
</organism>
<dbReference type="Gene3D" id="1.10.150.240">
    <property type="entry name" value="Putative phosphatase, domain 2"/>
    <property type="match status" value="1"/>
</dbReference>
<dbReference type="OrthoDB" id="40579at2759"/>
<dbReference type="SFLD" id="SFLDS00003">
    <property type="entry name" value="Haloacid_Dehalogenase"/>
    <property type="match status" value="1"/>
</dbReference>
<dbReference type="PANTHER" id="PTHR46193">
    <property type="entry name" value="6-PHOSPHOGLUCONATE PHOSPHATASE"/>
    <property type="match status" value="1"/>
</dbReference>
<dbReference type="SFLD" id="SFLDG01129">
    <property type="entry name" value="C1.5:_HAD__Beta-PGM__Phosphata"/>
    <property type="match status" value="1"/>
</dbReference>
<dbReference type="Gramene" id="Jr05_02020_p1">
    <property type="protein sequence ID" value="cds.Jr05_02020_p1"/>
    <property type="gene ID" value="Jr05_02020"/>
</dbReference>
<dbReference type="SFLD" id="SFLDG01135">
    <property type="entry name" value="C1.5.6:_HAD__Beta-PGM__Phospha"/>
    <property type="match status" value="1"/>
</dbReference>
<dbReference type="InterPro" id="IPR041492">
    <property type="entry name" value="HAD_2"/>
</dbReference>
<dbReference type="NCBIfam" id="TIGR01509">
    <property type="entry name" value="HAD-SF-IA-v3"/>
    <property type="match status" value="1"/>
</dbReference>